<accession>A0A8S5T0B1</accession>
<organism evidence="1">
    <name type="scientific">Podoviridae sp. ctxqo3</name>
    <dbReference type="NCBI Taxonomy" id="2827755"/>
    <lineage>
        <taxon>Viruses</taxon>
        <taxon>Duplodnaviria</taxon>
        <taxon>Heunggongvirae</taxon>
        <taxon>Uroviricota</taxon>
        <taxon>Caudoviricetes</taxon>
    </lineage>
</organism>
<sequence>MNLHLENLFECNPGAVLINLYRELIFSFRGLIQMYKTFNVHFI</sequence>
<reference evidence="1" key="1">
    <citation type="journal article" date="2021" name="Proc. Natl. Acad. Sci. U.S.A.">
        <title>A Catalog of Tens of Thousands of Viruses from Human Metagenomes Reveals Hidden Associations with Chronic Diseases.</title>
        <authorList>
            <person name="Tisza M.J."/>
            <person name="Buck C.B."/>
        </authorList>
    </citation>
    <scope>NUCLEOTIDE SEQUENCE</scope>
    <source>
        <strain evidence="1">Ctxqo3</strain>
    </source>
</reference>
<evidence type="ECO:0000313" key="1">
    <source>
        <dbReference type="EMBL" id="DAF56218.1"/>
    </source>
</evidence>
<protein>
    <submittedName>
        <fullName evidence="1">Uncharacterized protein</fullName>
    </submittedName>
</protein>
<name>A0A8S5T0B1_9CAUD</name>
<proteinExistence type="predicted"/>
<dbReference type="EMBL" id="BK032710">
    <property type="protein sequence ID" value="DAF56218.1"/>
    <property type="molecule type" value="Genomic_DNA"/>
</dbReference>